<feature type="domain" description="DUF6593" evidence="1">
    <location>
        <begin position="9"/>
        <end position="82"/>
    </location>
</feature>
<evidence type="ECO:0000313" key="3">
    <source>
        <dbReference type="Proteomes" id="UP000683000"/>
    </source>
</evidence>
<evidence type="ECO:0000313" key="2">
    <source>
        <dbReference type="EMBL" id="KAG6375728.1"/>
    </source>
</evidence>
<comment type="caution">
    <text evidence="2">The sequence shown here is derived from an EMBL/GenBank/DDBJ whole genome shotgun (WGS) entry which is preliminary data.</text>
</comment>
<organism evidence="2 3">
    <name type="scientific">Boletus reticuloceps</name>
    <dbReference type="NCBI Taxonomy" id="495285"/>
    <lineage>
        <taxon>Eukaryota</taxon>
        <taxon>Fungi</taxon>
        <taxon>Dikarya</taxon>
        <taxon>Basidiomycota</taxon>
        <taxon>Agaricomycotina</taxon>
        <taxon>Agaricomycetes</taxon>
        <taxon>Agaricomycetidae</taxon>
        <taxon>Boletales</taxon>
        <taxon>Boletineae</taxon>
        <taxon>Boletaceae</taxon>
        <taxon>Boletoideae</taxon>
        <taxon>Boletus</taxon>
    </lineage>
</organism>
<dbReference type="Proteomes" id="UP000683000">
    <property type="component" value="Unassembled WGS sequence"/>
</dbReference>
<sequence length="112" mass="12757">MHLVFSASDYTNSDISDERGHVLYSVSTPRASKRTTTITKYRWSGPSSVPETMATIEWHELKGTLIRFNGDETKADIMLGKRRWSKYVLPYQSPTPYIVDELMDIQQVGAIS</sequence>
<reference evidence="2" key="1">
    <citation type="submission" date="2021-03" db="EMBL/GenBank/DDBJ databases">
        <title>Evolutionary innovations through gain and loss of genes in the ectomycorrhizal Boletales.</title>
        <authorList>
            <person name="Wu G."/>
            <person name="Miyauchi S."/>
            <person name="Morin E."/>
            <person name="Yang Z.-L."/>
            <person name="Xu J."/>
            <person name="Martin F.M."/>
        </authorList>
    </citation>
    <scope>NUCLEOTIDE SEQUENCE</scope>
    <source>
        <strain evidence="2">BR01</strain>
    </source>
</reference>
<keyword evidence="3" id="KW-1185">Reference proteome</keyword>
<evidence type="ECO:0000259" key="1">
    <source>
        <dbReference type="Pfam" id="PF20236"/>
    </source>
</evidence>
<accession>A0A8I3A8D1</accession>
<dbReference type="Pfam" id="PF20236">
    <property type="entry name" value="DUF6593"/>
    <property type="match status" value="1"/>
</dbReference>
<dbReference type="InterPro" id="IPR046528">
    <property type="entry name" value="DUF6593"/>
</dbReference>
<name>A0A8I3A8D1_9AGAM</name>
<proteinExistence type="predicted"/>
<dbReference type="AlphaFoldDB" id="A0A8I3A8D1"/>
<dbReference type="OrthoDB" id="3360976at2759"/>
<gene>
    <name evidence="2" type="ORF">JVT61DRAFT_2574</name>
</gene>
<protein>
    <recommendedName>
        <fullName evidence="1">DUF6593 domain-containing protein</fullName>
    </recommendedName>
</protein>
<dbReference type="EMBL" id="JAGFBS010000013">
    <property type="protein sequence ID" value="KAG6375728.1"/>
    <property type="molecule type" value="Genomic_DNA"/>
</dbReference>